<protein>
    <recommendedName>
        <fullName evidence="2">HotDog ACOT-type domain-containing protein</fullName>
    </recommendedName>
</protein>
<dbReference type="Proteomes" id="UP001148932">
    <property type="component" value="Unassembled WGS sequence"/>
</dbReference>
<dbReference type="RefSeq" id="WP_274113487.1">
    <property type="nucleotide sequence ID" value="NZ_JAPCKI010000017.1"/>
</dbReference>
<organism evidence="3 4">
    <name type="scientific">Acidovorax benzenivorans</name>
    <dbReference type="NCBI Taxonomy" id="2987520"/>
    <lineage>
        <taxon>Bacteria</taxon>
        <taxon>Pseudomonadati</taxon>
        <taxon>Pseudomonadota</taxon>
        <taxon>Betaproteobacteria</taxon>
        <taxon>Burkholderiales</taxon>
        <taxon>Comamonadaceae</taxon>
        <taxon>Acidovorax</taxon>
    </lineage>
</organism>
<comment type="caution">
    <text evidence="3">The sequence shown here is derived from an EMBL/GenBank/DDBJ whole genome shotgun (WGS) entry which is preliminary data.</text>
</comment>
<proteinExistence type="predicted"/>
<dbReference type="InterPro" id="IPR033120">
    <property type="entry name" value="HOTDOG_ACOT"/>
</dbReference>
<evidence type="ECO:0000313" key="4">
    <source>
        <dbReference type="Proteomes" id="UP001148932"/>
    </source>
</evidence>
<dbReference type="PROSITE" id="PS51770">
    <property type="entry name" value="HOTDOG_ACOT"/>
    <property type="match status" value="1"/>
</dbReference>
<evidence type="ECO:0000256" key="1">
    <source>
        <dbReference type="PROSITE-ProRule" id="PRU01106"/>
    </source>
</evidence>
<accession>A0ABT5S1T1</accession>
<evidence type="ECO:0000259" key="2">
    <source>
        <dbReference type="PROSITE" id="PS51770"/>
    </source>
</evidence>
<reference evidence="3" key="1">
    <citation type="submission" date="2022-10" db="EMBL/GenBank/DDBJ databases">
        <title>Description of microaerobic benzene degrading bacteria.</title>
        <authorList>
            <person name="Bedics A."/>
            <person name="Tancsics A."/>
            <person name="Banerjee S."/>
        </authorList>
    </citation>
    <scope>NUCLEOTIDE SEQUENCE</scope>
    <source>
        <strain evidence="3">D2M1</strain>
    </source>
</reference>
<gene>
    <name evidence="3" type="ORF">OIN59_20925</name>
</gene>
<sequence>MSAHHAAAVQTLLKTITMPADIDASGQVPTGWLLAKMDQAGAVLPGQHFRAPVELVGLADVTLLARPRLGQCVTFTGHLLSSSARDACVAIEAWCEERGQTSGTPLMRAQLRYAPATIEVPGNLFPGTFQVDS</sequence>
<evidence type="ECO:0000313" key="3">
    <source>
        <dbReference type="EMBL" id="MDD2179911.1"/>
    </source>
</evidence>
<keyword evidence="4" id="KW-1185">Reference proteome</keyword>
<dbReference type="Gene3D" id="3.10.129.10">
    <property type="entry name" value="Hotdog Thioesterase"/>
    <property type="match status" value="1"/>
</dbReference>
<name>A0ABT5S1T1_9BURK</name>
<keyword evidence="1" id="KW-0378">Hydrolase</keyword>
<dbReference type="EMBL" id="JAPCKI010000017">
    <property type="protein sequence ID" value="MDD2179911.1"/>
    <property type="molecule type" value="Genomic_DNA"/>
</dbReference>
<dbReference type="InterPro" id="IPR029069">
    <property type="entry name" value="HotDog_dom_sf"/>
</dbReference>
<dbReference type="SUPFAM" id="SSF54637">
    <property type="entry name" value="Thioesterase/thiol ester dehydrase-isomerase"/>
    <property type="match status" value="1"/>
</dbReference>
<feature type="domain" description="HotDog ACOT-type" evidence="2">
    <location>
        <begin position="7"/>
        <end position="119"/>
    </location>
</feature>